<name>A0A1F2WMI5_9ACTN</name>
<feature type="domain" description="ABC transporter" evidence="5">
    <location>
        <begin position="1"/>
        <end position="230"/>
    </location>
</feature>
<evidence type="ECO:0000256" key="2">
    <source>
        <dbReference type="ARBA" id="ARBA00022448"/>
    </source>
</evidence>
<organism evidence="6 7">
    <name type="scientific">Candidatus Solincola sediminis</name>
    <dbReference type="NCBI Taxonomy" id="1797199"/>
    <lineage>
        <taxon>Bacteria</taxon>
        <taxon>Bacillati</taxon>
        <taxon>Actinomycetota</taxon>
        <taxon>Candidatus Geothermincolia</taxon>
        <taxon>Candidatus Geothermincolales</taxon>
        <taxon>Candidatus Geothermincolaceae</taxon>
        <taxon>Candidatus Solincola</taxon>
    </lineage>
</organism>
<evidence type="ECO:0000256" key="3">
    <source>
        <dbReference type="ARBA" id="ARBA00022741"/>
    </source>
</evidence>
<dbReference type="SUPFAM" id="SSF52540">
    <property type="entry name" value="P-loop containing nucleoside triphosphate hydrolases"/>
    <property type="match status" value="1"/>
</dbReference>
<evidence type="ECO:0000256" key="1">
    <source>
        <dbReference type="ARBA" id="ARBA00005417"/>
    </source>
</evidence>
<comment type="similarity">
    <text evidence="1">Belongs to the ABC transporter superfamily.</text>
</comment>
<keyword evidence="3" id="KW-0547">Nucleotide-binding</keyword>
<dbReference type="PANTHER" id="PTHR43335:SF11">
    <property type="entry name" value="ABC TRANSPORTER RELATED"/>
    <property type="match status" value="1"/>
</dbReference>
<dbReference type="AlphaFoldDB" id="A0A1F2WMI5"/>
<proteinExistence type="inferred from homology"/>
<dbReference type="PROSITE" id="PS50893">
    <property type="entry name" value="ABC_TRANSPORTER_2"/>
    <property type="match status" value="1"/>
</dbReference>
<dbReference type="SMART" id="SM00382">
    <property type="entry name" value="AAA"/>
    <property type="match status" value="1"/>
</dbReference>
<dbReference type="PROSITE" id="PS00211">
    <property type="entry name" value="ABC_TRANSPORTER_1"/>
    <property type="match status" value="1"/>
</dbReference>
<dbReference type="Proteomes" id="UP000177876">
    <property type="component" value="Unassembled WGS sequence"/>
</dbReference>
<dbReference type="CDD" id="cd03230">
    <property type="entry name" value="ABC_DR_subfamily_A"/>
    <property type="match status" value="1"/>
</dbReference>
<protein>
    <recommendedName>
        <fullName evidence="5">ABC transporter domain-containing protein</fullName>
    </recommendedName>
</protein>
<reference evidence="6 7" key="1">
    <citation type="journal article" date="2016" name="Nat. Commun.">
        <title>Thousands of microbial genomes shed light on interconnected biogeochemical processes in an aquifer system.</title>
        <authorList>
            <person name="Anantharaman K."/>
            <person name="Brown C.T."/>
            <person name="Hug L.A."/>
            <person name="Sharon I."/>
            <person name="Castelle C.J."/>
            <person name="Probst A.J."/>
            <person name="Thomas B.C."/>
            <person name="Singh A."/>
            <person name="Wilkins M.J."/>
            <person name="Karaoz U."/>
            <person name="Brodie E.L."/>
            <person name="Williams K.H."/>
            <person name="Hubbard S.S."/>
            <person name="Banfield J.F."/>
        </authorList>
    </citation>
    <scope>NUCLEOTIDE SEQUENCE [LARGE SCALE GENOMIC DNA]</scope>
</reference>
<evidence type="ECO:0000256" key="4">
    <source>
        <dbReference type="ARBA" id="ARBA00022840"/>
    </source>
</evidence>
<evidence type="ECO:0000259" key="5">
    <source>
        <dbReference type="PROSITE" id="PS50893"/>
    </source>
</evidence>
<gene>
    <name evidence="6" type="ORF">A2Y75_12060</name>
</gene>
<dbReference type="InterPro" id="IPR027417">
    <property type="entry name" value="P-loop_NTPase"/>
</dbReference>
<dbReference type="InterPro" id="IPR017871">
    <property type="entry name" value="ABC_transporter-like_CS"/>
</dbReference>
<accession>A0A1F2WMI5</accession>
<dbReference type="InterPro" id="IPR003439">
    <property type="entry name" value="ABC_transporter-like_ATP-bd"/>
</dbReference>
<sequence length="306" mass="33011">MECSGLTKRYGELTAADGLTFSVEPGSVMGFVGHNGAGKTTTLRMLLGLARPSAGDAYILGKSCRNADRSHLSAVGYLPESPAFYRWMNPREFLAFAGDILGMDERECRAKAGEMLDIFGLSRLAGRKIAGFSKGERQRLGLAQAMIADPTLLIMDEPTSGLDPMGRHELLTLISEMRGARTVFLSSHILEDVEKVCDRVVMISKGRLVESGSLREVVERHAEPGLTIEVRQGTEELARALEGESWSGTVSLREGLIRLAGPDMDKAQHEVPRLVSSLGLPLVSFESGGGDLSEVYLKLSGGGDGW</sequence>
<dbReference type="Pfam" id="PF00005">
    <property type="entry name" value="ABC_tran"/>
    <property type="match status" value="1"/>
</dbReference>
<keyword evidence="4" id="KW-0067">ATP-binding</keyword>
<dbReference type="EMBL" id="MELK01000028">
    <property type="protein sequence ID" value="OFW58042.1"/>
    <property type="molecule type" value="Genomic_DNA"/>
</dbReference>
<dbReference type="PANTHER" id="PTHR43335">
    <property type="entry name" value="ABC TRANSPORTER, ATP-BINDING PROTEIN"/>
    <property type="match status" value="1"/>
</dbReference>
<evidence type="ECO:0000313" key="7">
    <source>
        <dbReference type="Proteomes" id="UP000177876"/>
    </source>
</evidence>
<keyword evidence="2" id="KW-0813">Transport</keyword>
<dbReference type="STRING" id="1797197.A2Y75_12060"/>
<comment type="caution">
    <text evidence="6">The sequence shown here is derived from an EMBL/GenBank/DDBJ whole genome shotgun (WGS) entry which is preliminary data.</text>
</comment>
<dbReference type="InterPro" id="IPR003593">
    <property type="entry name" value="AAA+_ATPase"/>
</dbReference>
<dbReference type="GO" id="GO:0005524">
    <property type="term" value="F:ATP binding"/>
    <property type="evidence" value="ECO:0007669"/>
    <property type="project" value="UniProtKB-KW"/>
</dbReference>
<dbReference type="GO" id="GO:0016887">
    <property type="term" value="F:ATP hydrolysis activity"/>
    <property type="evidence" value="ECO:0007669"/>
    <property type="project" value="InterPro"/>
</dbReference>
<evidence type="ECO:0000313" key="6">
    <source>
        <dbReference type="EMBL" id="OFW58042.1"/>
    </source>
</evidence>
<dbReference type="Gene3D" id="3.40.50.300">
    <property type="entry name" value="P-loop containing nucleotide triphosphate hydrolases"/>
    <property type="match status" value="1"/>
</dbReference>